<evidence type="ECO:0000313" key="2">
    <source>
        <dbReference type="Proteomes" id="UP000295455"/>
    </source>
</evidence>
<evidence type="ECO:0000313" key="1">
    <source>
        <dbReference type="EMBL" id="TCL64518.1"/>
    </source>
</evidence>
<organism evidence="1 2">
    <name type="scientific">Mariniflexile fucanivorans</name>
    <dbReference type="NCBI Taxonomy" id="264023"/>
    <lineage>
        <taxon>Bacteria</taxon>
        <taxon>Pseudomonadati</taxon>
        <taxon>Bacteroidota</taxon>
        <taxon>Flavobacteriia</taxon>
        <taxon>Flavobacteriales</taxon>
        <taxon>Flavobacteriaceae</taxon>
        <taxon>Mariniflexile</taxon>
    </lineage>
</organism>
<protein>
    <submittedName>
        <fullName evidence="1">Uncharacterized protein</fullName>
    </submittedName>
</protein>
<dbReference type="Proteomes" id="UP000295455">
    <property type="component" value="Unassembled WGS sequence"/>
</dbReference>
<dbReference type="AlphaFoldDB" id="A0A4R1REZ8"/>
<name>A0A4R1REZ8_9FLAO</name>
<sequence>MNLKRTTLIPLDDALLAESIFKSFIEKEMMLIMVIIGDTDTIREAIPKADNLAQLSYFKMERWVLWVRSYDVLSETLKKHLKASNAEKSNEDYNNIKCLCFSPILDQVDGIILKNAELSYANLQQSFFKAQANDAPFVNI</sequence>
<dbReference type="OrthoDB" id="1443148at2"/>
<gene>
    <name evidence="1" type="ORF">EV196_107228</name>
</gene>
<dbReference type="RefSeq" id="WP_132218580.1">
    <property type="nucleotide sequence ID" value="NZ_OX156936.1"/>
</dbReference>
<comment type="caution">
    <text evidence="1">The sequence shown here is derived from an EMBL/GenBank/DDBJ whole genome shotgun (WGS) entry which is preliminary data.</text>
</comment>
<dbReference type="EMBL" id="SLUP01000007">
    <property type="protein sequence ID" value="TCL64518.1"/>
    <property type="molecule type" value="Genomic_DNA"/>
</dbReference>
<proteinExistence type="predicted"/>
<accession>A0A4R1REZ8</accession>
<keyword evidence="2" id="KW-1185">Reference proteome</keyword>
<reference evidence="1 2" key="1">
    <citation type="submission" date="2019-03" db="EMBL/GenBank/DDBJ databases">
        <title>Genomic Encyclopedia of Type Strains, Phase IV (KMG-IV): sequencing the most valuable type-strain genomes for metagenomic binning, comparative biology and taxonomic classification.</title>
        <authorList>
            <person name="Goeker M."/>
        </authorList>
    </citation>
    <scope>NUCLEOTIDE SEQUENCE [LARGE SCALE GENOMIC DNA]</scope>
    <source>
        <strain evidence="1 2">DSM 18792</strain>
    </source>
</reference>